<dbReference type="SUPFAM" id="SSF46785">
    <property type="entry name" value="Winged helix' DNA-binding domain"/>
    <property type="match status" value="1"/>
</dbReference>
<dbReference type="Proteomes" id="UP000053797">
    <property type="component" value="Unassembled WGS sequence"/>
</dbReference>
<proteinExistence type="predicted"/>
<gene>
    <name evidence="5" type="ORF">AS033_15440</name>
</gene>
<keyword evidence="2" id="KW-0238">DNA-binding</keyword>
<evidence type="ECO:0000256" key="3">
    <source>
        <dbReference type="ARBA" id="ARBA00023163"/>
    </source>
</evidence>
<dbReference type="PANTHER" id="PTHR38445:SF9">
    <property type="entry name" value="HTH-TYPE TRANSCRIPTIONAL REPRESSOR YTRA"/>
    <property type="match status" value="1"/>
</dbReference>
<dbReference type="InterPro" id="IPR036390">
    <property type="entry name" value="WH_DNA-bd_sf"/>
</dbReference>
<keyword evidence="3" id="KW-0804">Transcription</keyword>
<evidence type="ECO:0000256" key="2">
    <source>
        <dbReference type="ARBA" id="ARBA00023125"/>
    </source>
</evidence>
<dbReference type="EMBL" id="LNQL01000007">
    <property type="protein sequence ID" value="KSU47646.1"/>
    <property type="molecule type" value="Genomic_DNA"/>
</dbReference>
<reference evidence="5 6" key="1">
    <citation type="journal article" date="2015" name="Int. J. Syst. Evol. Microbiol.">
        <title>Exiguobacterium enclense sp. nov., isolated from sediment.</title>
        <authorList>
            <person name="Dastager S.G."/>
            <person name="Mawlankar R."/>
            <person name="Sonalkar V.V."/>
            <person name="Thorat M.N."/>
            <person name="Mual P."/>
            <person name="Verma A."/>
            <person name="Krishnamurthi S."/>
            <person name="Tang S.K."/>
            <person name="Li W.J."/>
        </authorList>
    </citation>
    <scope>NUCLEOTIDE SEQUENCE [LARGE SCALE GENOMIC DNA]</scope>
    <source>
        <strain evidence="5 6">NIO-1109</strain>
    </source>
</reference>
<comment type="caution">
    <text evidence="5">The sequence shown here is derived from an EMBL/GenBank/DDBJ whole genome shotgun (WGS) entry which is preliminary data.</text>
</comment>
<dbReference type="GO" id="GO:0003700">
    <property type="term" value="F:DNA-binding transcription factor activity"/>
    <property type="evidence" value="ECO:0007669"/>
    <property type="project" value="InterPro"/>
</dbReference>
<dbReference type="Pfam" id="PF00392">
    <property type="entry name" value="GntR"/>
    <property type="match status" value="1"/>
</dbReference>
<dbReference type="GeneID" id="90838753"/>
<dbReference type="AlphaFoldDB" id="A0A0V8GBK0"/>
<dbReference type="InterPro" id="IPR000524">
    <property type="entry name" value="Tscrpt_reg_HTH_GntR"/>
</dbReference>
<dbReference type="RefSeq" id="WP_055966362.1">
    <property type="nucleotide sequence ID" value="NZ_FMYN01000007.1"/>
</dbReference>
<sequence>MLLHFDQRSPIYLQVLHWFKKRIVIGEFKRGESIPSRRALASELKIHPNTAQKVYKELEEQRLITTDRNVPSKVTMDQSIIDRARIELLENAVKQFVESIYAIQIPLEEVIINFEKEYNIRKRSELDA</sequence>
<evidence type="ECO:0000313" key="6">
    <source>
        <dbReference type="Proteomes" id="UP000053797"/>
    </source>
</evidence>
<dbReference type="PANTHER" id="PTHR38445">
    <property type="entry name" value="HTH-TYPE TRANSCRIPTIONAL REPRESSOR YTRA"/>
    <property type="match status" value="1"/>
</dbReference>
<dbReference type="PROSITE" id="PS50949">
    <property type="entry name" value="HTH_GNTR"/>
    <property type="match status" value="1"/>
</dbReference>
<evidence type="ECO:0000313" key="5">
    <source>
        <dbReference type="EMBL" id="KSU47646.1"/>
    </source>
</evidence>
<dbReference type="SMART" id="SM00345">
    <property type="entry name" value="HTH_GNTR"/>
    <property type="match status" value="1"/>
</dbReference>
<protein>
    <submittedName>
        <fullName evidence="5">GntR family transcriptional regulator</fullName>
    </submittedName>
</protein>
<evidence type="ECO:0000259" key="4">
    <source>
        <dbReference type="PROSITE" id="PS50949"/>
    </source>
</evidence>
<organism evidence="5 6">
    <name type="scientific">Exiguobacterium indicum</name>
    <dbReference type="NCBI Taxonomy" id="296995"/>
    <lineage>
        <taxon>Bacteria</taxon>
        <taxon>Bacillati</taxon>
        <taxon>Bacillota</taxon>
        <taxon>Bacilli</taxon>
        <taxon>Bacillales</taxon>
        <taxon>Bacillales Family XII. Incertae Sedis</taxon>
        <taxon>Exiguobacterium</taxon>
    </lineage>
</organism>
<dbReference type="Gene3D" id="1.10.10.10">
    <property type="entry name" value="Winged helix-like DNA-binding domain superfamily/Winged helix DNA-binding domain"/>
    <property type="match status" value="1"/>
</dbReference>
<dbReference type="InterPro" id="IPR036388">
    <property type="entry name" value="WH-like_DNA-bd_sf"/>
</dbReference>
<name>A0A0V8GBK0_9BACL</name>
<keyword evidence="1" id="KW-0805">Transcription regulation</keyword>
<feature type="domain" description="HTH gntR-type" evidence="4">
    <location>
        <begin position="9"/>
        <end position="77"/>
    </location>
</feature>
<accession>A0A0V8GBK0</accession>
<evidence type="ECO:0000256" key="1">
    <source>
        <dbReference type="ARBA" id="ARBA00023015"/>
    </source>
</evidence>
<dbReference type="GO" id="GO:0003677">
    <property type="term" value="F:DNA binding"/>
    <property type="evidence" value="ECO:0007669"/>
    <property type="project" value="UniProtKB-KW"/>
</dbReference>